<dbReference type="Proteomes" id="UP000243518">
    <property type="component" value="Unassembled WGS sequence"/>
</dbReference>
<dbReference type="AlphaFoldDB" id="A0AAQ1G9J8"/>
<keyword evidence="2" id="KW-0732">Signal</keyword>
<evidence type="ECO:0000313" key="3">
    <source>
        <dbReference type="EMBL" id="SEG66998.1"/>
    </source>
</evidence>
<feature type="chain" id="PRO_5042990222" description="Outer membrane protein beta-barrel domain-containing protein" evidence="2">
    <location>
        <begin position="28"/>
        <end position="139"/>
    </location>
</feature>
<name>A0AAQ1G9J8_9GAMM</name>
<evidence type="ECO:0000256" key="1">
    <source>
        <dbReference type="SAM" id="MobiDB-lite"/>
    </source>
</evidence>
<evidence type="ECO:0008006" key="5">
    <source>
        <dbReference type="Google" id="ProtNLM"/>
    </source>
</evidence>
<evidence type="ECO:0000256" key="2">
    <source>
        <dbReference type="SAM" id="SignalP"/>
    </source>
</evidence>
<reference evidence="3 4" key="1">
    <citation type="submission" date="2016-10" db="EMBL/GenBank/DDBJ databases">
        <authorList>
            <person name="Varghese N."/>
            <person name="Submissions S."/>
        </authorList>
    </citation>
    <scope>NUCLEOTIDE SEQUENCE [LARGE SCALE GENOMIC DNA]</scope>
    <source>
        <strain evidence="3 4">CECT 8317</strain>
    </source>
</reference>
<accession>A0AAQ1G9J8</accession>
<sequence>MKIPLRTTLSAAVLATTLGVMPTTASASDLGYGVGISYVFGQGLAVGIKAFADDEANEGTVGIGMDYVFSNSGLRPNVGIGYLGDGYYGDLNLGYNLGIGQFDLGVGAGWSDADDKSNNRPAASPDIQPPPPPPPQQPG</sequence>
<gene>
    <name evidence="3" type="ORF">SAMN05216586_11457</name>
</gene>
<proteinExistence type="predicted"/>
<organism evidence="3 4">
    <name type="scientific">Halopseudomonas aestusnigri</name>
    <dbReference type="NCBI Taxonomy" id="857252"/>
    <lineage>
        <taxon>Bacteria</taxon>
        <taxon>Pseudomonadati</taxon>
        <taxon>Pseudomonadota</taxon>
        <taxon>Gammaproteobacteria</taxon>
        <taxon>Pseudomonadales</taxon>
        <taxon>Pseudomonadaceae</taxon>
        <taxon>Halopseudomonas</taxon>
    </lineage>
</organism>
<feature type="compositionally biased region" description="Pro residues" evidence="1">
    <location>
        <begin position="127"/>
        <end position="139"/>
    </location>
</feature>
<evidence type="ECO:0000313" key="4">
    <source>
        <dbReference type="Proteomes" id="UP000243518"/>
    </source>
</evidence>
<comment type="caution">
    <text evidence="3">The sequence shown here is derived from an EMBL/GenBank/DDBJ whole genome shotgun (WGS) entry which is preliminary data.</text>
</comment>
<keyword evidence="4" id="KW-1185">Reference proteome</keyword>
<dbReference type="RefSeq" id="WP_088277225.1">
    <property type="nucleotide sequence ID" value="NZ_FNVE01000014.1"/>
</dbReference>
<feature type="signal peptide" evidence="2">
    <location>
        <begin position="1"/>
        <end position="27"/>
    </location>
</feature>
<dbReference type="EMBL" id="FNVE01000014">
    <property type="protein sequence ID" value="SEG66998.1"/>
    <property type="molecule type" value="Genomic_DNA"/>
</dbReference>
<feature type="region of interest" description="Disordered" evidence="1">
    <location>
        <begin position="110"/>
        <end position="139"/>
    </location>
</feature>
<protein>
    <recommendedName>
        <fullName evidence="5">Outer membrane protein beta-barrel domain-containing protein</fullName>
    </recommendedName>
</protein>